<feature type="compositionally biased region" description="Basic and acidic residues" evidence="9">
    <location>
        <begin position="893"/>
        <end position="928"/>
    </location>
</feature>
<feature type="domain" description="CCHC-type" evidence="10">
    <location>
        <begin position="934"/>
        <end position="950"/>
    </location>
</feature>
<dbReference type="GO" id="GO:0016787">
    <property type="term" value="F:hydrolase activity"/>
    <property type="evidence" value="ECO:0007669"/>
    <property type="project" value="UniProtKB-KW"/>
</dbReference>
<keyword evidence="5" id="KW-0255">Endonuclease</keyword>
<evidence type="ECO:0000256" key="6">
    <source>
        <dbReference type="ARBA" id="ARBA00022801"/>
    </source>
</evidence>
<evidence type="ECO:0000256" key="9">
    <source>
        <dbReference type="SAM" id="MobiDB-lite"/>
    </source>
</evidence>
<dbReference type="InterPro" id="IPR036397">
    <property type="entry name" value="RNaseH_sf"/>
</dbReference>
<dbReference type="Pfam" id="PF24626">
    <property type="entry name" value="SH3_Tf2-1"/>
    <property type="match status" value="2"/>
</dbReference>
<evidence type="ECO:0000256" key="1">
    <source>
        <dbReference type="ARBA" id="ARBA00012493"/>
    </source>
</evidence>
<dbReference type="GO" id="GO:0003676">
    <property type="term" value="F:nucleic acid binding"/>
    <property type="evidence" value="ECO:0007669"/>
    <property type="project" value="InterPro"/>
</dbReference>
<sequence>MEVAMIRANVEEDREATMARFLSGLNRDIANVIELQHYVEIEDMVHMAMKVERQLKRKGTARYTSVSNTTWKSKWDRNDSAEAKRKTEPPKGKDEGTSNKPKVESQPSRNRDIKCFKCLGSGHIASQCPNRRVMIMRDNGEVMTESEDDSDGMPELVDASDDDGVVYPVTGESLVARRALNTHIKVDDAEQQRENIFHTRCHVNNKVCSMIIDGGSCTNVASTILVEKLNLPTLKHSRPYKLQWLNDCGEVRVDRQVLVTFSIGKYLDEVLCDVVPMHAGHILLGRPWQYDRRVTHDGFKNMYSFVKGGKTIKLAPLTPSQVYEDQLKLKSEEFEHVFPKEMPNELPPIRGIEHQIDFVPGAAIPNRPAYRSNPEETKELQRQVEDLMSKGYVRESMSPCAVPVLLVPKKDGTWRMCVDCRAINNITVDEEKVKAVKEWPTTKSITEEKRSIAYFSEKLNGAALNYQTYDKELYALVGALETWQHYLWPKEFVIHTDHESLKHLKGQVNERSSLDGQKKAEMVKKLHESVQQHIEKKNRAICEQSQQGTRSKLHPRGDGPFQILEKINDNAYKVDLPGEDSWSNPFEERGNDGNQGGPSLKDPLQVPDGPITRSRAKKIKEAMQGLVQSTWDEASKSPTIKVDHNLCGIPTFELIKGGPSLKDPLQVPDGPITRSRAKKIKEAMQGLVQSTWDEASKSPTIKVDHNLCGVPTFELIKGIGWIIKNAAIRNLQGGRDRRRRERRVENEYENEGDGEDEEDLASEVGSGRHRRVRRERGHEWNPGGRDGVDRSLGNIKMKIPSFQGRTDPEGSRSVEDYHKEMEVAMIRANVEEDREATMARFLSGLNRDIANVIELQHYVEIEDMVHMAMKVERQLKRKGTARYTSVSNTTWKSKWDKNDSAEAKRKTEPPKGKDEGTSNKPKVESQPSRNRDIKCFKCLGSGHIASQCPNRRVMIMRDNGEVMTESEDDSDGMPELVDASDDDGVVYPVTGESLVARRALNTHIKVDDAEQQRENIFHTRCHVNNKWLNDCGEVRVDRQVLVTFSIGKYLDEVLCDVVPMHAGHILLGRPWQYDRRVTHDGFKNMYSFVKGGKTIKLAPLTPSQVYEDQLKLKKALNTRLILCPELTIPNRPAYRSNPEETKELQRQVEDLMSQGVHVRREHESMCGVPVLLVPKKDGTWRNVCSIAGLSTTLRKSLDEHIEHLHCVLAVLRKEKLYANLKTCSFCLDKVVFLGYLVSGKGLAVDEEKVKAIKEWPTPKSITEVRSFHGLASFYRRFVKDFSTLAAPLTEEIGFGFTCAKKDSQPIERLSCILEEMDLSKFLRKLMTMLHKVDLPGEDSRSNPFEERGNDGNQSGPSLKDPLQVPDGPITRSRAKKIKEAMQGLVQSTWDEASKSPTIKVGNHNLCGVPTFELIKVFKLIVGSRDSIPRVHISKEWPTPKSITEVRSFHGLASFYRRFVKDFSTLAAPLTEIVKKSVGFKWGSEQDRAFIEIKERLCGAPLLALPDFSKTFEIECDASGIALETWQHYLWPKEFVIHTDHESLKHLKGQGKLNRRHAQWMEFIETFPYVIKYKQGKENIVADALSRSVFAACEKAAFGKFYRLDGYLFRENRLCVPNSSMHELLVREAHGGGRPNLESYHMAYTLLCLVPSAPWVDISMDFVLGLPRSQKGRDSIFVVVDRFSKMAHFISCHKTDDATHIADLFFREIVRLHGVPRSIVSDRDVKFLSYFWKVLWGKLGTKLLFSTTCHPQTDGQTEVVNRTLSTLLRTIIQKNLKNWEDCLPFIEFAYNRSVHSTTDFSPFEIVYGFNPLTPLDLLPLPVNERTSLDGQKKAEMVKKLHESVRQHIEKKNEQYANKANKGRRQVIFEPGDWVWVHMRKERFPARRRSKLHPRGDGPFQVLERINDNAYKLDLPGEYNISATFNVSDLSLFDVGDDSRSNPFEERGNDENQQALLKDPLHVPVGPITRARSKKIKEALNGLIQDIWADSTTGHSKLGPKEDEGVINLIQATDGADFSISA</sequence>
<feature type="domain" description="Integrase catalytic" evidence="11">
    <location>
        <begin position="1649"/>
        <end position="1809"/>
    </location>
</feature>
<dbReference type="SUPFAM" id="SSF53098">
    <property type="entry name" value="Ribonuclease H-like"/>
    <property type="match status" value="1"/>
</dbReference>
<dbReference type="Gene3D" id="3.30.420.10">
    <property type="entry name" value="Ribonuclease H-like superfamily/Ribonuclease H"/>
    <property type="match status" value="1"/>
</dbReference>
<keyword evidence="2" id="KW-0808">Transferase</keyword>
<keyword evidence="8" id="KW-0862">Zinc</keyword>
<dbReference type="InterPro" id="IPR043128">
    <property type="entry name" value="Rev_trsase/Diguanyl_cyclase"/>
</dbReference>
<keyword evidence="6" id="KW-0378">Hydrolase</keyword>
<keyword evidence="8" id="KW-0479">Metal-binding</keyword>
<dbReference type="GO" id="GO:0004519">
    <property type="term" value="F:endonuclease activity"/>
    <property type="evidence" value="ECO:0007669"/>
    <property type="project" value="UniProtKB-KW"/>
</dbReference>
<accession>A0A2N9EN58</accession>
<dbReference type="FunFam" id="3.30.70.270:FF:000020">
    <property type="entry name" value="Transposon Tf2-6 polyprotein-like Protein"/>
    <property type="match status" value="1"/>
</dbReference>
<evidence type="ECO:0000256" key="3">
    <source>
        <dbReference type="ARBA" id="ARBA00022695"/>
    </source>
</evidence>
<dbReference type="PANTHER" id="PTHR35046">
    <property type="entry name" value="ZINC KNUCKLE (CCHC-TYPE) FAMILY PROTEIN"/>
    <property type="match status" value="1"/>
</dbReference>
<organism evidence="12">
    <name type="scientific">Fagus sylvatica</name>
    <name type="common">Beechnut</name>
    <dbReference type="NCBI Taxonomy" id="28930"/>
    <lineage>
        <taxon>Eukaryota</taxon>
        <taxon>Viridiplantae</taxon>
        <taxon>Streptophyta</taxon>
        <taxon>Embryophyta</taxon>
        <taxon>Tracheophyta</taxon>
        <taxon>Spermatophyta</taxon>
        <taxon>Magnoliopsida</taxon>
        <taxon>eudicotyledons</taxon>
        <taxon>Gunneridae</taxon>
        <taxon>Pentapetalae</taxon>
        <taxon>rosids</taxon>
        <taxon>fabids</taxon>
        <taxon>Fagales</taxon>
        <taxon>Fagaceae</taxon>
        <taxon>Fagus</taxon>
    </lineage>
</organism>
<dbReference type="Pfam" id="PF00098">
    <property type="entry name" value="zf-CCHC"/>
    <property type="match status" value="2"/>
</dbReference>
<dbReference type="GO" id="GO:0008270">
    <property type="term" value="F:zinc ion binding"/>
    <property type="evidence" value="ECO:0007669"/>
    <property type="project" value="UniProtKB-KW"/>
</dbReference>
<feature type="region of interest" description="Disordered" evidence="9">
    <location>
        <begin position="877"/>
        <end position="928"/>
    </location>
</feature>
<feature type="region of interest" description="Disordered" evidence="9">
    <location>
        <begin position="1334"/>
        <end position="1369"/>
    </location>
</feature>
<dbReference type="PROSITE" id="PS50158">
    <property type="entry name" value="ZF_CCHC"/>
    <property type="match status" value="2"/>
</dbReference>
<keyword evidence="4" id="KW-0540">Nuclease</keyword>
<feature type="region of interest" description="Disordered" evidence="9">
    <location>
        <begin position="74"/>
        <end position="108"/>
    </location>
</feature>
<protein>
    <recommendedName>
        <fullName evidence="1">RNA-directed DNA polymerase</fullName>
        <ecNumber evidence="1">2.7.7.49</ecNumber>
    </recommendedName>
</protein>
<dbReference type="GO" id="GO:0003964">
    <property type="term" value="F:RNA-directed DNA polymerase activity"/>
    <property type="evidence" value="ECO:0007669"/>
    <property type="project" value="UniProtKB-KW"/>
</dbReference>
<dbReference type="Gene3D" id="2.40.70.10">
    <property type="entry name" value="Acid Proteases"/>
    <property type="match status" value="1"/>
</dbReference>
<feature type="compositionally biased region" description="Polar residues" evidence="9">
    <location>
        <begin position="882"/>
        <end position="892"/>
    </location>
</feature>
<proteinExistence type="predicted"/>
<dbReference type="EMBL" id="OIVN01000200">
    <property type="protein sequence ID" value="SPC76120.1"/>
    <property type="molecule type" value="Genomic_DNA"/>
</dbReference>
<dbReference type="InterPro" id="IPR012337">
    <property type="entry name" value="RNaseH-like_sf"/>
</dbReference>
<keyword evidence="7" id="KW-0695">RNA-directed DNA polymerase</keyword>
<dbReference type="InterPro" id="IPR021109">
    <property type="entry name" value="Peptidase_aspartic_dom_sf"/>
</dbReference>
<dbReference type="FunFam" id="3.30.420.10:FF:000032">
    <property type="entry name" value="Retrovirus-related Pol polyprotein from transposon 297-like Protein"/>
    <property type="match status" value="1"/>
</dbReference>
<dbReference type="InterPro" id="IPR043502">
    <property type="entry name" value="DNA/RNA_pol_sf"/>
</dbReference>
<dbReference type="InterPro" id="IPR001584">
    <property type="entry name" value="Integrase_cat-core"/>
</dbReference>
<evidence type="ECO:0000313" key="12">
    <source>
        <dbReference type="EMBL" id="SPC76120.1"/>
    </source>
</evidence>
<evidence type="ECO:0000256" key="7">
    <source>
        <dbReference type="ARBA" id="ARBA00022918"/>
    </source>
</evidence>
<evidence type="ECO:0000256" key="4">
    <source>
        <dbReference type="ARBA" id="ARBA00022722"/>
    </source>
</evidence>
<feature type="region of interest" description="Disordered" evidence="9">
    <location>
        <begin position="732"/>
        <end position="792"/>
    </location>
</feature>
<dbReference type="SMART" id="SM00343">
    <property type="entry name" value="ZnF_C2HC"/>
    <property type="match status" value="2"/>
</dbReference>
<dbReference type="GO" id="GO:0015074">
    <property type="term" value="P:DNA integration"/>
    <property type="evidence" value="ECO:0007669"/>
    <property type="project" value="InterPro"/>
</dbReference>
<dbReference type="Gene3D" id="3.10.10.10">
    <property type="entry name" value="HIV Type 1 Reverse Transcriptase, subunit A, domain 1"/>
    <property type="match status" value="2"/>
</dbReference>
<feature type="compositionally biased region" description="Basic and acidic residues" evidence="9">
    <location>
        <begin position="1334"/>
        <end position="1349"/>
    </location>
</feature>
<evidence type="ECO:0000256" key="8">
    <source>
        <dbReference type="PROSITE-ProRule" id="PRU00047"/>
    </source>
</evidence>
<evidence type="ECO:0000259" key="11">
    <source>
        <dbReference type="PROSITE" id="PS50994"/>
    </source>
</evidence>
<feature type="domain" description="CCHC-type" evidence="10">
    <location>
        <begin position="114"/>
        <end position="130"/>
    </location>
</feature>
<name>A0A2N9EN58_FAGSY</name>
<dbReference type="Pfam" id="PF17917">
    <property type="entry name" value="RT_RNaseH"/>
    <property type="match status" value="2"/>
</dbReference>
<feature type="compositionally biased region" description="Acidic residues" evidence="9">
    <location>
        <begin position="747"/>
        <end position="761"/>
    </location>
</feature>
<keyword evidence="3" id="KW-0548">Nucleotidyltransferase</keyword>
<keyword evidence="8" id="KW-0863">Zinc-finger</keyword>
<dbReference type="Gene3D" id="4.10.60.10">
    <property type="entry name" value="Zinc finger, CCHC-type"/>
    <property type="match status" value="1"/>
</dbReference>
<dbReference type="InterPro" id="IPR041373">
    <property type="entry name" value="RT_RNaseH"/>
</dbReference>
<gene>
    <name evidence="12" type="ORF">FSB_LOCUS4002</name>
</gene>
<dbReference type="InterPro" id="IPR036875">
    <property type="entry name" value="Znf_CCHC_sf"/>
</dbReference>
<dbReference type="SUPFAM" id="SSF56672">
    <property type="entry name" value="DNA/RNA polymerases"/>
    <property type="match status" value="3"/>
</dbReference>
<evidence type="ECO:0000259" key="10">
    <source>
        <dbReference type="PROSITE" id="PS50158"/>
    </source>
</evidence>
<dbReference type="CDD" id="cd09274">
    <property type="entry name" value="RNase_HI_RT_Ty3"/>
    <property type="match status" value="1"/>
</dbReference>
<dbReference type="SUPFAM" id="SSF57756">
    <property type="entry name" value="Retrovirus zinc finger-like domains"/>
    <property type="match status" value="2"/>
</dbReference>
<dbReference type="InterPro" id="IPR001878">
    <property type="entry name" value="Znf_CCHC"/>
</dbReference>
<reference evidence="12" key="1">
    <citation type="submission" date="2018-02" db="EMBL/GenBank/DDBJ databases">
        <authorList>
            <person name="Cohen D.B."/>
            <person name="Kent A.D."/>
        </authorList>
    </citation>
    <scope>NUCLEOTIDE SEQUENCE</scope>
</reference>
<dbReference type="PANTHER" id="PTHR35046:SF9">
    <property type="entry name" value="RNA-DIRECTED DNA POLYMERASE"/>
    <property type="match status" value="1"/>
</dbReference>
<dbReference type="CDD" id="cd00303">
    <property type="entry name" value="retropepsin_like"/>
    <property type="match status" value="1"/>
</dbReference>
<evidence type="ECO:0000256" key="5">
    <source>
        <dbReference type="ARBA" id="ARBA00022759"/>
    </source>
</evidence>
<evidence type="ECO:0000256" key="2">
    <source>
        <dbReference type="ARBA" id="ARBA00022679"/>
    </source>
</evidence>
<dbReference type="EC" id="2.7.7.49" evidence="1"/>
<dbReference type="InterPro" id="IPR056924">
    <property type="entry name" value="SH3_Tf2-1"/>
</dbReference>
<dbReference type="Gene3D" id="3.30.70.270">
    <property type="match status" value="3"/>
</dbReference>
<feature type="region of interest" description="Disordered" evidence="9">
    <location>
        <begin position="576"/>
        <end position="611"/>
    </location>
</feature>
<dbReference type="PROSITE" id="PS50994">
    <property type="entry name" value="INTEGRASE"/>
    <property type="match status" value="1"/>
</dbReference>